<dbReference type="GeneID" id="22619706"/>
<proteinExistence type="predicted"/>
<name>A0A0A7KRC5_9ABAC</name>
<evidence type="ECO:0000313" key="1">
    <source>
        <dbReference type="EMBL" id="AIZ48673.1"/>
    </source>
</evidence>
<reference evidence="1 2" key="1">
    <citation type="journal article" date="2015" name="Virus Genes">
        <title>The genome sequence of Agrotis segetum nucleopolyhedrovirus B (AgseNPV-B) reveals a new baculovirus species within the Agrotis baculovirus complex.</title>
        <authorList>
            <person name="Wennmann J.T."/>
            <person name="Gueli Alletti G."/>
            <person name="Jehle J.A."/>
        </authorList>
    </citation>
    <scope>NUCLEOTIDE SEQUENCE [LARGE SCALE GENOMIC DNA]</scope>
    <source>
        <strain evidence="1">English</strain>
    </source>
</reference>
<dbReference type="Pfam" id="PF11077">
    <property type="entry name" value="DUF2616"/>
    <property type="match status" value="1"/>
</dbReference>
<sequence>MELIIPFLKYSKLYRQTTENEVLRQLIYRKWFTDIKSSSTTTTLSTTTTTIGTTTTTPVLPRCEFCHESATTPPQQQFCEHCLFPLYGFDEELTTYCLLSVCYFESSNHCNGNHEESHRIVYQQRLKMTWYEYERPGKLYEICHRRCFQCHRKTLNVGDEFTYFCDLMFCSNCMFPLFNIKMYQVIN</sequence>
<dbReference type="RefSeq" id="YP_009112677.1">
    <property type="nucleotide sequence ID" value="NC_025960.1"/>
</dbReference>
<protein>
    <submittedName>
        <fullName evidence="1">Asb116</fullName>
    </submittedName>
</protein>
<evidence type="ECO:0000313" key="2">
    <source>
        <dbReference type="Proteomes" id="UP000202327"/>
    </source>
</evidence>
<accession>A0A0A7KRC5</accession>
<organism evidence="1 2">
    <name type="scientific">Agrotis segetum nucleopolyhedrovirus B</name>
    <dbReference type="NCBI Taxonomy" id="1580580"/>
    <lineage>
        <taxon>Viruses</taxon>
        <taxon>Viruses incertae sedis</taxon>
        <taxon>Naldaviricetes</taxon>
        <taxon>Lefavirales</taxon>
        <taxon>Baculoviridae</taxon>
        <taxon>Alphabaculovirus</taxon>
        <taxon>Alphabaculovirus alteragsegetum</taxon>
    </lineage>
</organism>
<dbReference type="InterPro" id="IPR020201">
    <property type="entry name" value="AcMNPV_Orf52"/>
</dbReference>
<dbReference type="KEGG" id="vg:22619706"/>
<dbReference type="Proteomes" id="UP000202327">
    <property type="component" value="Segment"/>
</dbReference>
<keyword evidence="2" id="KW-1185">Reference proteome</keyword>
<dbReference type="OrthoDB" id="19223at10239"/>
<dbReference type="EMBL" id="KM102981">
    <property type="protein sequence ID" value="AIZ48673.1"/>
    <property type="molecule type" value="Genomic_DNA"/>
</dbReference>